<reference evidence="1 3" key="1">
    <citation type="submission" date="2015-11" db="EMBL/GenBank/DDBJ databases">
        <title>Genomic analysis of 38 Legionella species identifies large and diverse effector repertoires.</title>
        <authorList>
            <person name="Burstein D."/>
            <person name="Amaro F."/>
            <person name="Zusman T."/>
            <person name="Lifshitz Z."/>
            <person name="Cohen O."/>
            <person name="Gilbert J.A."/>
            <person name="Pupko T."/>
            <person name="Shuman H.A."/>
            <person name="Segal G."/>
        </authorList>
    </citation>
    <scope>NUCLEOTIDE SEQUENCE [LARGE SCALE GENOMIC DNA]</scope>
    <source>
        <strain evidence="1 3">CDC#72-OH-14</strain>
    </source>
</reference>
<dbReference type="AlphaFoldDB" id="A0A378IG06"/>
<evidence type="ECO:0000313" key="2">
    <source>
        <dbReference type="EMBL" id="STX33963.1"/>
    </source>
</evidence>
<evidence type="ECO:0000313" key="4">
    <source>
        <dbReference type="Proteomes" id="UP000255316"/>
    </source>
</evidence>
<dbReference type="EMBL" id="UGNX01000001">
    <property type="protein sequence ID" value="STX33963.1"/>
    <property type="molecule type" value="Genomic_DNA"/>
</dbReference>
<dbReference type="RefSeq" id="WP_058464810.1">
    <property type="nucleotide sequence ID" value="NZ_CAAAHQ010000061.1"/>
</dbReference>
<proteinExistence type="predicted"/>
<keyword evidence="3" id="KW-1185">Reference proteome</keyword>
<name>A0A378IG06_9GAMM</name>
<dbReference type="EMBL" id="LNXX01000023">
    <property type="protein sequence ID" value="KTC86845.1"/>
    <property type="molecule type" value="Genomic_DNA"/>
</dbReference>
<evidence type="ECO:0000313" key="1">
    <source>
        <dbReference type="EMBL" id="KTC86845.1"/>
    </source>
</evidence>
<reference evidence="2 4" key="2">
    <citation type="submission" date="2018-06" db="EMBL/GenBank/DDBJ databases">
        <authorList>
            <consortium name="Pathogen Informatics"/>
            <person name="Doyle S."/>
        </authorList>
    </citation>
    <scope>NUCLEOTIDE SEQUENCE [LARGE SCALE GENOMIC DNA]</scope>
    <source>
        <strain evidence="2 4">NCTC12438</strain>
    </source>
</reference>
<gene>
    <name evidence="1" type="ORF">Lcin_1627</name>
    <name evidence="2" type="ORF">NCTC12438_00552</name>
</gene>
<accession>A0A378IG06</accession>
<protein>
    <submittedName>
        <fullName evidence="2">Uncharacterized protein</fullName>
    </submittedName>
</protein>
<evidence type="ECO:0000313" key="3">
    <source>
        <dbReference type="Proteomes" id="UP000054854"/>
    </source>
</evidence>
<dbReference type="Proteomes" id="UP000054854">
    <property type="component" value="Unassembled WGS sequence"/>
</dbReference>
<dbReference type="Proteomes" id="UP000255316">
    <property type="component" value="Unassembled WGS sequence"/>
</dbReference>
<dbReference type="STRING" id="28085.Lcin_1627"/>
<sequence length="249" mass="28554">MRDDLIKAIETQDLKKANGELKKCNLQPLDLFYTQSQAANLQQLFAQEGILENWESYLQMTKDQKKEYCDTVTEEVKKLRVIGVKMLINLVSGETDKKELSETLKHYKNSGQIDRLNEKINDITQNKNDKVNCTDNPKKDAAYTNAINLIKNAKEIDDALHSSTSLNEFIKNAEGTLRRGESTLKETNPLNQKIKSCFDAIRKAIYSVTRCDFVLSNEQKEKMTVQSMKAEINKLKEVEPASQREYSYS</sequence>
<organism evidence="2 4">
    <name type="scientific">Legionella cincinnatiensis</name>
    <dbReference type="NCBI Taxonomy" id="28085"/>
    <lineage>
        <taxon>Bacteria</taxon>
        <taxon>Pseudomonadati</taxon>
        <taxon>Pseudomonadota</taxon>
        <taxon>Gammaproteobacteria</taxon>
        <taxon>Legionellales</taxon>
        <taxon>Legionellaceae</taxon>
        <taxon>Legionella</taxon>
    </lineage>
</organism>